<feature type="domain" description="HTH araC/xylS-type" evidence="4">
    <location>
        <begin position="150"/>
        <end position="248"/>
    </location>
</feature>
<dbReference type="GO" id="GO:0043565">
    <property type="term" value="F:sequence-specific DNA binding"/>
    <property type="evidence" value="ECO:0007669"/>
    <property type="project" value="InterPro"/>
</dbReference>
<proteinExistence type="predicted"/>
<dbReference type="SUPFAM" id="SSF46689">
    <property type="entry name" value="Homeodomain-like"/>
    <property type="match status" value="2"/>
</dbReference>
<reference evidence="5 6" key="1">
    <citation type="submission" date="2018-05" db="EMBL/GenBank/DDBJ databases">
        <title>The draft genome of strain NS-104.</title>
        <authorList>
            <person name="Hang P."/>
            <person name="Jiang J."/>
        </authorList>
    </citation>
    <scope>NUCLEOTIDE SEQUENCE [LARGE SCALE GENOMIC DNA]</scope>
    <source>
        <strain evidence="5 6">NS-104</strain>
    </source>
</reference>
<dbReference type="OrthoDB" id="7285481at2"/>
<dbReference type="InterPro" id="IPR050204">
    <property type="entry name" value="AraC_XylS_family_regulators"/>
</dbReference>
<organism evidence="5 6">
    <name type="scientific">Metarhizobium album</name>
    <dbReference type="NCBI Taxonomy" id="2182425"/>
    <lineage>
        <taxon>Bacteria</taxon>
        <taxon>Pseudomonadati</taxon>
        <taxon>Pseudomonadota</taxon>
        <taxon>Alphaproteobacteria</taxon>
        <taxon>Hyphomicrobiales</taxon>
        <taxon>Rhizobiaceae</taxon>
        <taxon>Metarhizobium</taxon>
    </lineage>
</organism>
<dbReference type="Pfam" id="PF12833">
    <property type="entry name" value="HTH_18"/>
    <property type="match status" value="1"/>
</dbReference>
<accession>A0A2U2DSD0</accession>
<evidence type="ECO:0000313" key="5">
    <source>
        <dbReference type="EMBL" id="PWE56191.1"/>
    </source>
</evidence>
<name>A0A2U2DSD0_9HYPH</name>
<gene>
    <name evidence="5" type="ORF">DEM27_12240</name>
</gene>
<dbReference type="GO" id="GO:0003700">
    <property type="term" value="F:DNA-binding transcription factor activity"/>
    <property type="evidence" value="ECO:0007669"/>
    <property type="project" value="InterPro"/>
</dbReference>
<dbReference type="SUPFAM" id="SSF51182">
    <property type="entry name" value="RmlC-like cupins"/>
    <property type="match status" value="1"/>
</dbReference>
<keyword evidence="6" id="KW-1185">Reference proteome</keyword>
<protein>
    <submittedName>
        <fullName evidence="5">AraC family transcriptional regulator</fullName>
    </submittedName>
</protein>
<dbReference type="Gene3D" id="2.60.120.10">
    <property type="entry name" value="Jelly Rolls"/>
    <property type="match status" value="1"/>
</dbReference>
<dbReference type="PROSITE" id="PS01124">
    <property type="entry name" value="HTH_ARAC_FAMILY_2"/>
    <property type="match status" value="1"/>
</dbReference>
<dbReference type="InterPro" id="IPR011051">
    <property type="entry name" value="RmlC_Cupin_sf"/>
</dbReference>
<dbReference type="Proteomes" id="UP000245252">
    <property type="component" value="Unassembled WGS sequence"/>
</dbReference>
<evidence type="ECO:0000256" key="3">
    <source>
        <dbReference type="ARBA" id="ARBA00023163"/>
    </source>
</evidence>
<dbReference type="AlphaFoldDB" id="A0A2U2DSD0"/>
<evidence type="ECO:0000256" key="2">
    <source>
        <dbReference type="ARBA" id="ARBA00023125"/>
    </source>
</evidence>
<sequence length="249" mass="26808">MDVSASDDYLSFRSYGGEAELHCHNFHQIVLPRLGVLELEIGGKGGVVASGRGAVIPAGTRHAFRAGGRNGFIVVDARCPALDEPAVARYSASAFFEIRPAVQALLDHLSAAAGDGEVSASLRTNWCSLLYSALSQPAKPSAESSTRYLDRALAFMRAHVDRPLGVSDIAREAGVGETRLHGLFRTHHGTTPHAMLMEMRLDAALDLLANTELPIADIALLTGHPDQSALTRRLRQSRGITPLRFRKGH</sequence>
<dbReference type="InterPro" id="IPR014710">
    <property type="entry name" value="RmlC-like_jellyroll"/>
</dbReference>
<evidence type="ECO:0000313" key="6">
    <source>
        <dbReference type="Proteomes" id="UP000245252"/>
    </source>
</evidence>
<keyword evidence="2" id="KW-0238">DNA-binding</keyword>
<dbReference type="EMBL" id="QFBC01000004">
    <property type="protein sequence ID" value="PWE56191.1"/>
    <property type="molecule type" value="Genomic_DNA"/>
</dbReference>
<dbReference type="InterPro" id="IPR009057">
    <property type="entry name" value="Homeodomain-like_sf"/>
</dbReference>
<evidence type="ECO:0000256" key="1">
    <source>
        <dbReference type="ARBA" id="ARBA00023015"/>
    </source>
</evidence>
<dbReference type="SMART" id="SM00342">
    <property type="entry name" value="HTH_ARAC"/>
    <property type="match status" value="1"/>
</dbReference>
<keyword evidence="3" id="KW-0804">Transcription</keyword>
<dbReference type="PANTHER" id="PTHR46796">
    <property type="entry name" value="HTH-TYPE TRANSCRIPTIONAL ACTIVATOR RHAS-RELATED"/>
    <property type="match status" value="1"/>
</dbReference>
<dbReference type="Gene3D" id="1.10.10.60">
    <property type="entry name" value="Homeodomain-like"/>
    <property type="match status" value="1"/>
</dbReference>
<dbReference type="InterPro" id="IPR018060">
    <property type="entry name" value="HTH_AraC"/>
</dbReference>
<dbReference type="RefSeq" id="WP_109458511.1">
    <property type="nucleotide sequence ID" value="NZ_QFBC01000004.1"/>
</dbReference>
<dbReference type="PANTHER" id="PTHR46796:SF10">
    <property type="entry name" value="TRANSCRIPTIONAL ACTIVATOR FEAR"/>
    <property type="match status" value="1"/>
</dbReference>
<evidence type="ECO:0000259" key="4">
    <source>
        <dbReference type="PROSITE" id="PS01124"/>
    </source>
</evidence>
<keyword evidence="1" id="KW-0805">Transcription regulation</keyword>
<comment type="caution">
    <text evidence="5">The sequence shown here is derived from an EMBL/GenBank/DDBJ whole genome shotgun (WGS) entry which is preliminary data.</text>
</comment>